<evidence type="ECO:0000256" key="1">
    <source>
        <dbReference type="SAM" id="MobiDB-lite"/>
    </source>
</evidence>
<organism evidence="2 3">
    <name type="scientific">Candidatus Portnoybacteria bacterium RIFCSPHIGHO2_01_FULL_40_12b</name>
    <dbReference type="NCBI Taxonomy" id="1801994"/>
    <lineage>
        <taxon>Bacteria</taxon>
        <taxon>Candidatus Portnoyibacteriota</taxon>
    </lineage>
</organism>
<feature type="region of interest" description="Disordered" evidence="1">
    <location>
        <begin position="1"/>
        <end position="66"/>
    </location>
</feature>
<reference evidence="2 3" key="1">
    <citation type="journal article" date="2016" name="Nat. Commun.">
        <title>Thousands of microbial genomes shed light on interconnected biogeochemical processes in an aquifer system.</title>
        <authorList>
            <person name="Anantharaman K."/>
            <person name="Brown C.T."/>
            <person name="Hug L.A."/>
            <person name="Sharon I."/>
            <person name="Castelle C.J."/>
            <person name="Probst A.J."/>
            <person name="Thomas B.C."/>
            <person name="Singh A."/>
            <person name="Wilkins M.J."/>
            <person name="Karaoz U."/>
            <person name="Brodie E.L."/>
            <person name="Williams K.H."/>
            <person name="Hubbard S.S."/>
            <person name="Banfield J.F."/>
        </authorList>
    </citation>
    <scope>NUCLEOTIDE SEQUENCE [LARGE SCALE GENOMIC DNA]</scope>
</reference>
<dbReference type="Proteomes" id="UP000176974">
    <property type="component" value="Unassembled WGS sequence"/>
</dbReference>
<gene>
    <name evidence="2" type="ORF">A2815_01350</name>
</gene>
<proteinExistence type="predicted"/>
<protein>
    <submittedName>
        <fullName evidence="2">Uncharacterized protein</fullName>
    </submittedName>
</protein>
<comment type="caution">
    <text evidence="2">The sequence shown here is derived from an EMBL/GenBank/DDBJ whole genome shotgun (WGS) entry which is preliminary data.</text>
</comment>
<accession>A0A1G2FCY0</accession>
<dbReference type="EMBL" id="MHMY01000004">
    <property type="protein sequence ID" value="OGZ35934.1"/>
    <property type="molecule type" value="Genomic_DNA"/>
</dbReference>
<sequence length="148" mass="15843">MNDDVGNLNQNTLSVNQAVRAQPQPSQAPLQSVVPASSPNKETGPISTSVSEFVKPTETEPQISQELKDIGIEAKKDAPDATDEHKGVIEHAKQFTPVSASPPGKVTMPMSEEEIADKLKTGRDDDSGKWLAGLIGKIIRAMGLSNER</sequence>
<feature type="compositionally biased region" description="Low complexity" evidence="1">
    <location>
        <begin position="21"/>
        <end position="35"/>
    </location>
</feature>
<feature type="compositionally biased region" description="Polar residues" evidence="1">
    <location>
        <begin position="37"/>
        <end position="51"/>
    </location>
</feature>
<dbReference type="AlphaFoldDB" id="A0A1G2FCY0"/>
<evidence type="ECO:0000313" key="2">
    <source>
        <dbReference type="EMBL" id="OGZ35934.1"/>
    </source>
</evidence>
<name>A0A1G2FCY0_9BACT</name>
<evidence type="ECO:0000313" key="3">
    <source>
        <dbReference type="Proteomes" id="UP000176974"/>
    </source>
</evidence>
<feature type="compositionally biased region" description="Polar residues" evidence="1">
    <location>
        <begin position="7"/>
        <end position="19"/>
    </location>
</feature>